<dbReference type="SUPFAM" id="SSF53756">
    <property type="entry name" value="UDP-Glycosyltransferase/glycogen phosphorylase"/>
    <property type="match status" value="1"/>
</dbReference>
<evidence type="ECO:0000256" key="4">
    <source>
        <dbReference type="RuleBase" id="RU362057"/>
    </source>
</evidence>
<dbReference type="FunFam" id="3.40.50.2000:FF:000056">
    <property type="entry name" value="Glycosyltransferase"/>
    <property type="match status" value="1"/>
</dbReference>
<dbReference type="Gene3D" id="3.40.50.2000">
    <property type="entry name" value="Glycogen Phosphorylase B"/>
    <property type="match status" value="2"/>
</dbReference>
<dbReference type="GO" id="GO:0008194">
    <property type="term" value="F:UDP-glycosyltransferase activity"/>
    <property type="evidence" value="ECO:0007669"/>
    <property type="project" value="InterPro"/>
</dbReference>
<dbReference type="PANTHER" id="PTHR48045">
    <property type="entry name" value="UDP-GLYCOSYLTRANSFERASE 72B1"/>
    <property type="match status" value="1"/>
</dbReference>
<name>A0A176VYL1_MARPO</name>
<reference evidence="5" key="1">
    <citation type="submission" date="2016-03" db="EMBL/GenBank/DDBJ databases">
        <title>Mechanisms controlling the formation of the plant cell surface in tip-growing cells are functionally conserved among land plants.</title>
        <authorList>
            <person name="Honkanen S."/>
            <person name="Jones V.A."/>
            <person name="Morieri G."/>
            <person name="Champion C."/>
            <person name="Hetherington A.J."/>
            <person name="Kelly S."/>
            <person name="Saint-Marcoux D."/>
            <person name="Proust H."/>
            <person name="Prescott H."/>
            <person name="Dolan L."/>
        </authorList>
    </citation>
    <scope>NUCLEOTIDE SEQUENCE [LARGE SCALE GENOMIC DNA]</scope>
    <source>
        <tissue evidence="5">Whole gametophyte</tissue>
    </source>
</reference>
<keyword evidence="2 3" id="KW-0808">Transferase</keyword>
<evidence type="ECO:0000256" key="3">
    <source>
        <dbReference type="RuleBase" id="RU003718"/>
    </source>
</evidence>
<comment type="similarity">
    <text evidence="1 3">Belongs to the UDP-glycosyltransferase family.</text>
</comment>
<protein>
    <recommendedName>
        <fullName evidence="4">Glycosyltransferase</fullName>
        <ecNumber evidence="4">2.4.1.-</ecNumber>
    </recommendedName>
</protein>
<proteinExistence type="inferred from homology"/>
<evidence type="ECO:0000313" key="6">
    <source>
        <dbReference type="Proteomes" id="UP000077202"/>
    </source>
</evidence>
<dbReference type="InterPro" id="IPR035595">
    <property type="entry name" value="UDP_glycos_trans_CS"/>
</dbReference>
<comment type="caution">
    <text evidence="5">The sequence shown here is derived from an EMBL/GenBank/DDBJ whole genome shotgun (WGS) entry which is preliminary data.</text>
</comment>
<dbReference type="InterPro" id="IPR002213">
    <property type="entry name" value="UDP_glucos_trans"/>
</dbReference>
<evidence type="ECO:0000256" key="1">
    <source>
        <dbReference type="ARBA" id="ARBA00009995"/>
    </source>
</evidence>
<dbReference type="EMBL" id="LVLJ01002289">
    <property type="protein sequence ID" value="OAE25899.1"/>
    <property type="molecule type" value="Genomic_DNA"/>
</dbReference>
<dbReference type="PANTHER" id="PTHR48045:SF31">
    <property type="entry name" value="UDP-GLYCOSYLTRANSFERASE 76B1-LIKE"/>
    <property type="match status" value="1"/>
</dbReference>
<dbReference type="Pfam" id="PF00201">
    <property type="entry name" value="UDPGT"/>
    <property type="match status" value="1"/>
</dbReference>
<dbReference type="CDD" id="cd03784">
    <property type="entry name" value="GT1_Gtf-like"/>
    <property type="match status" value="1"/>
</dbReference>
<gene>
    <name evidence="5" type="ORF">AXG93_2145s1990</name>
</gene>
<dbReference type="PROSITE" id="PS00375">
    <property type="entry name" value="UDPGT"/>
    <property type="match status" value="1"/>
</dbReference>
<keyword evidence="3" id="KW-0328">Glycosyltransferase</keyword>
<dbReference type="Proteomes" id="UP000077202">
    <property type="component" value="Unassembled WGS sequence"/>
</dbReference>
<organism evidence="5 6">
    <name type="scientific">Marchantia polymorpha subsp. ruderalis</name>
    <dbReference type="NCBI Taxonomy" id="1480154"/>
    <lineage>
        <taxon>Eukaryota</taxon>
        <taxon>Viridiplantae</taxon>
        <taxon>Streptophyta</taxon>
        <taxon>Embryophyta</taxon>
        <taxon>Marchantiophyta</taxon>
        <taxon>Marchantiopsida</taxon>
        <taxon>Marchantiidae</taxon>
        <taxon>Marchantiales</taxon>
        <taxon>Marchantiaceae</taxon>
        <taxon>Marchantia</taxon>
    </lineage>
</organism>
<dbReference type="AlphaFoldDB" id="A0A176VYL1"/>
<sequence>MESSRNENDASRILDVWMVPLPFFSHVVCFSHFAQKLARQGLRVTFFANNDDINRLKSSPNRSWKLDGLDIHFRALDMQAAALADGVGGCERFVGPFEQAEGAFAAILRNELEGGSKPDYVIADYFVLHGITETTNLYKIPACVYFTCSSGYLAGSAYINELILEGLFNIPGSYMDPKALREVISVPGQPLMKLFELGDENYVDAPLYHRRVKNLDALIKLDVVLLSCFEELEEQSLQGLASVLNACAAKKGRKMPHIWPVGPAFSFISVGNSRESQQDDHPCLKFLDKHPPSSVVYVAFGNDVNLPLEQIHELIYGLESSQQPFLCALQPPSNESNPDQVQEIESILPAEFLARTAGRGMFVKWAPQIEVLSHPSTGGFITHCGQNSVLESVSKGVPILAWPFLYDQFQNARYLVDGARIAVEVCPGVIPGQLVDRKQLESSINTLFRTDEGAALRKRALQMKLKAEETVGPNGSSTKNMQAFLQVIRAGASSKIELSNLQLK</sequence>
<keyword evidence="6" id="KW-1185">Reference proteome</keyword>
<dbReference type="EC" id="2.4.1.-" evidence="4"/>
<evidence type="ECO:0000256" key="2">
    <source>
        <dbReference type="ARBA" id="ARBA00022679"/>
    </source>
</evidence>
<accession>A0A176VYL1</accession>
<evidence type="ECO:0000313" key="5">
    <source>
        <dbReference type="EMBL" id="OAE25899.1"/>
    </source>
</evidence>